<accession>A0ACC0YPG7</accession>
<comment type="caution">
    <text evidence="1">The sequence shown here is derived from an EMBL/GenBank/DDBJ whole genome shotgun (WGS) entry which is preliminary data.</text>
</comment>
<reference evidence="2" key="1">
    <citation type="journal article" date="2023" name="G3 (Bethesda)">
        <title>Genome assembly and association tests identify interacting loci associated with vigor, precocity, and sex in interspecific pistachio rootstocks.</title>
        <authorList>
            <person name="Palmer W."/>
            <person name="Jacygrad E."/>
            <person name="Sagayaradj S."/>
            <person name="Cavanaugh K."/>
            <person name="Han R."/>
            <person name="Bertier L."/>
            <person name="Beede B."/>
            <person name="Kafkas S."/>
            <person name="Golino D."/>
            <person name="Preece J."/>
            <person name="Michelmore R."/>
        </authorList>
    </citation>
    <scope>NUCLEOTIDE SEQUENCE [LARGE SCALE GENOMIC DNA]</scope>
</reference>
<evidence type="ECO:0000313" key="2">
    <source>
        <dbReference type="Proteomes" id="UP001163603"/>
    </source>
</evidence>
<protein>
    <submittedName>
        <fullName evidence="1">Uncharacterized protein</fullName>
    </submittedName>
</protein>
<name>A0ACC0YPG7_9ROSI</name>
<dbReference type="Proteomes" id="UP001163603">
    <property type="component" value="Chromosome 6"/>
</dbReference>
<sequence>MSLVSFIILLLLLPYSSIAKNTSVINNDQNIYGFCQPTNCSENGPKIRFPFRLKTQSVSCGLEGFEMSCSNGKNMLHLPFASGYYVQDISYLSGSITIMDMNDTTCPIQSLLSPNLTNSRFSLEYDRLYQMYALLNCTVKITWTDSVLGPFDCISDERKFIYATDDQTYEYVWMPPVCSWYKTVNISIDYMYRDNQTEKIVIVWEALDGCWDCEKSGNYCGFNTTSNSTICIKNKLKNFSFDMQIIMVMVV</sequence>
<evidence type="ECO:0000313" key="1">
    <source>
        <dbReference type="EMBL" id="KAJ0038906.1"/>
    </source>
</evidence>
<organism evidence="1 2">
    <name type="scientific">Pistacia integerrima</name>
    <dbReference type="NCBI Taxonomy" id="434235"/>
    <lineage>
        <taxon>Eukaryota</taxon>
        <taxon>Viridiplantae</taxon>
        <taxon>Streptophyta</taxon>
        <taxon>Embryophyta</taxon>
        <taxon>Tracheophyta</taxon>
        <taxon>Spermatophyta</taxon>
        <taxon>Magnoliopsida</taxon>
        <taxon>eudicotyledons</taxon>
        <taxon>Gunneridae</taxon>
        <taxon>Pentapetalae</taxon>
        <taxon>rosids</taxon>
        <taxon>malvids</taxon>
        <taxon>Sapindales</taxon>
        <taxon>Anacardiaceae</taxon>
        <taxon>Pistacia</taxon>
    </lineage>
</organism>
<gene>
    <name evidence="1" type="ORF">Pint_22155</name>
</gene>
<keyword evidence="2" id="KW-1185">Reference proteome</keyword>
<proteinExistence type="predicted"/>
<dbReference type="EMBL" id="CM047741">
    <property type="protein sequence ID" value="KAJ0038906.1"/>
    <property type="molecule type" value="Genomic_DNA"/>
</dbReference>